<dbReference type="Proteomes" id="UP001259832">
    <property type="component" value="Unassembled WGS sequence"/>
</dbReference>
<reference evidence="2" key="1">
    <citation type="submission" date="2023-08" db="EMBL/GenBank/DDBJ databases">
        <title>Reference Genome Resource for the Citrus Pathogen Phytophthora citrophthora.</title>
        <authorList>
            <person name="Moller H."/>
            <person name="Coetzee B."/>
            <person name="Rose L.J."/>
            <person name="Van Niekerk J.M."/>
        </authorList>
    </citation>
    <scope>NUCLEOTIDE SEQUENCE</scope>
    <source>
        <strain evidence="2">STE-U-9442</strain>
    </source>
</reference>
<name>A0AAD9LP25_9STRA</name>
<feature type="region of interest" description="Disordered" evidence="1">
    <location>
        <begin position="262"/>
        <end position="313"/>
    </location>
</feature>
<dbReference type="PROSITE" id="PS00141">
    <property type="entry name" value="ASP_PROTEASE"/>
    <property type="match status" value="1"/>
</dbReference>
<sequence>MGKTDPWWQILLPAPPVLHAQLFATTSGSDPRLIILSLHVNGAKRPLRALLDSGATNNFVRAESLSVLPADMSVREGPGHMVVKYADGKPRRVPRRSATFSYEFDGFHGSDDFLVIELSGSFDCVFGIPWLARHQPHIDWLTRTVRPRDIDVNAVLASLCGSPTRWPHVADPESMTPAASEVSDGPSSAAREHVACAGLEQHAQDISDAVEQRLPCSDEQRLSVQDDVVECGLPRAVEQGLPREDERVDVVERGLPHAVEQGLPREDDADVVSRCPSTADLVERGLPSSASTDSIRPVRRRGRRQPRRPRAPP</sequence>
<accession>A0AAD9LP25</accession>
<protein>
    <submittedName>
        <fullName evidence="2">Uncharacterized protein</fullName>
    </submittedName>
</protein>
<evidence type="ECO:0000313" key="2">
    <source>
        <dbReference type="EMBL" id="KAK1942322.1"/>
    </source>
</evidence>
<keyword evidence="3" id="KW-1185">Reference proteome</keyword>
<dbReference type="Gene3D" id="2.40.70.10">
    <property type="entry name" value="Acid Proteases"/>
    <property type="match status" value="1"/>
</dbReference>
<gene>
    <name evidence="2" type="ORF">P3T76_006644</name>
</gene>
<dbReference type="InterPro" id="IPR001969">
    <property type="entry name" value="Aspartic_peptidase_AS"/>
</dbReference>
<dbReference type="GO" id="GO:0004190">
    <property type="term" value="F:aspartic-type endopeptidase activity"/>
    <property type="evidence" value="ECO:0007669"/>
    <property type="project" value="InterPro"/>
</dbReference>
<dbReference type="EMBL" id="JASMQC010000010">
    <property type="protein sequence ID" value="KAK1942322.1"/>
    <property type="molecule type" value="Genomic_DNA"/>
</dbReference>
<organism evidence="2 3">
    <name type="scientific">Phytophthora citrophthora</name>
    <dbReference type="NCBI Taxonomy" id="4793"/>
    <lineage>
        <taxon>Eukaryota</taxon>
        <taxon>Sar</taxon>
        <taxon>Stramenopiles</taxon>
        <taxon>Oomycota</taxon>
        <taxon>Peronosporomycetes</taxon>
        <taxon>Peronosporales</taxon>
        <taxon>Peronosporaceae</taxon>
        <taxon>Phytophthora</taxon>
    </lineage>
</organism>
<feature type="compositionally biased region" description="Basic residues" evidence="1">
    <location>
        <begin position="297"/>
        <end position="313"/>
    </location>
</feature>
<dbReference type="InterPro" id="IPR021109">
    <property type="entry name" value="Peptidase_aspartic_dom_sf"/>
</dbReference>
<dbReference type="GO" id="GO:0006508">
    <property type="term" value="P:proteolysis"/>
    <property type="evidence" value="ECO:0007669"/>
    <property type="project" value="InterPro"/>
</dbReference>
<evidence type="ECO:0000313" key="3">
    <source>
        <dbReference type="Proteomes" id="UP001259832"/>
    </source>
</evidence>
<dbReference type="CDD" id="cd00303">
    <property type="entry name" value="retropepsin_like"/>
    <property type="match status" value="1"/>
</dbReference>
<dbReference type="AlphaFoldDB" id="A0AAD9LP25"/>
<comment type="caution">
    <text evidence="2">The sequence shown here is derived from an EMBL/GenBank/DDBJ whole genome shotgun (WGS) entry which is preliminary data.</text>
</comment>
<dbReference type="SUPFAM" id="SSF50630">
    <property type="entry name" value="Acid proteases"/>
    <property type="match status" value="1"/>
</dbReference>
<proteinExistence type="predicted"/>
<evidence type="ECO:0000256" key="1">
    <source>
        <dbReference type="SAM" id="MobiDB-lite"/>
    </source>
</evidence>